<feature type="transmembrane region" description="Helical" evidence="1">
    <location>
        <begin position="12"/>
        <end position="30"/>
    </location>
</feature>
<sequence length="444" mass="50824">MKSKEHIKSIILFLLVMMSVVLTFMVWNFSPDLNNIDSTDSKKSNTKTIGKPMSANIENVIAPYQIVEVKGDKVKGLAPSRAQLSQVIGTLKNHEVSKVEHIQRDYNLNIPMLNDHHFTVLDFTYDMPLTTYLGQVLNSSAKVPKNFKFNRIIVSQNPKGNLELFAISEDRHEVMKVTMTAKANHFIKVMDHLNNEMQKYSEVITNKDTIDKATHIFAPSHPKDMRSYRMVYDTIPVETMNAILFDDSVIIRSGKSGSTTYNNNTGVANYNDESKKYHYKNLSEDESSSSDMDSTIPSTFEYINGHGGFFNDDFRLFNTDNSSGELTYQLFLNGYPTFNDQQLNDIEVTWGDKGIYDYKRALLRSSVPLEGETKSLDSVESVRSSLANNHNLDFEKVTNMVIGYKEDDRPDKDDIEVQRNSELVPTWYIQYDGDWYAYEDGRLE</sequence>
<feature type="domain" description="Regulatory protein YycH" evidence="2">
    <location>
        <begin position="5"/>
        <end position="440"/>
    </location>
</feature>
<keyword evidence="4" id="KW-1185">Reference proteome</keyword>
<keyword evidence="1" id="KW-0472">Membrane</keyword>
<evidence type="ECO:0000256" key="1">
    <source>
        <dbReference type="SAM" id="Phobius"/>
    </source>
</evidence>
<evidence type="ECO:0000313" key="4">
    <source>
        <dbReference type="Proteomes" id="UP000610527"/>
    </source>
</evidence>
<reference evidence="3 4" key="1">
    <citation type="submission" date="2020-06" db="EMBL/GenBank/DDBJ databases">
        <title>Staphylococcus borealis sp. nov. -A novel member of the Staphylococcaceae family isolated from skin and blood in humans.</title>
        <authorList>
            <person name="Pain M."/>
            <person name="Wolden R."/>
            <person name="Jaen-Luchoro D."/>
            <person name="Salva-Serra F."/>
            <person name="Iglesias B.P."/>
            <person name="Karlsson R."/>
            <person name="Klingenberg C."/>
            <person name="Cavanagh J.P."/>
        </authorList>
    </citation>
    <scope>NUCLEOTIDE SEQUENCE [LARGE SCALE GENOMIC DNA]</scope>
    <source>
        <strain evidence="3 4">58-22</strain>
    </source>
</reference>
<gene>
    <name evidence="3" type="ORF">HUN84_09435</name>
</gene>
<dbReference type="CDD" id="cd15787">
    <property type="entry name" value="YycH_N"/>
    <property type="match status" value="1"/>
</dbReference>
<evidence type="ECO:0000313" key="3">
    <source>
        <dbReference type="EMBL" id="NUI82933.1"/>
    </source>
</evidence>
<dbReference type="RefSeq" id="WP_053030341.1">
    <property type="nucleotide sequence ID" value="NZ_CUEE01000006.1"/>
</dbReference>
<name>A0ABX2LKY2_9STAP</name>
<dbReference type="Gene3D" id="3.30.310.160">
    <property type="entry name" value="YycH protein, domain 2"/>
    <property type="match status" value="1"/>
</dbReference>
<protein>
    <recommendedName>
        <fullName evidence="2">Regulatory protein YycH domain-containing protein</fullName>
    </recommendedName>
</protein>
<accession>A0ABX2LKY2</accession>
<comment type="caution">
    <text evidence="3">The sequence shown here is derived from an EMBL/GenBank/DDBJ whole genome shotgun (WGS) entry which is preliminary data.</text>
</comment>
<dbReference type="InterPro" id="IPR009996">
    <property type="entry name" value="YycH"/>
</dbReference>
<keyword evidence="1" id="KW-0812">Transmembrane</keyword>
<proteinExistence type="predicted"/>
<dbReference type="Proteomes" id="UP000610527">
    <property type="component" value="Unassembled WGS sequence"/>
</dbReference>
<dbReference type="Pfam" id="PF07435">
    <property type="entry name" value="YycH"/>
    <property type="match status" value="1"/>
</dbReference>
<dbReference type="GeneID" id="74186727"/>
<keyword evidence="1" id="KW-1133">Transmembrane helix</keyword>
<evidence type="ECO:0000259" key="2">
    <source>
        <dbReference type="Pfam" id="PF07435"/>
    </source>
</evidence>
<dbReference type="InterPro" id="IPR042274">
    <property type="entry name" value="YycH/YycI_2"/>
</dbReference>
<dbReference type="EMBL" id="JABVEG010000005">
    <property type="protein sequence ID" value="NUI82933.1"/>
    <property type="molecule type" value="Genomic_DNA"/>
</dbReference>
<organism evidence="3 4">
    <name type="scientific">Staphylococcus borealis</name>
    <dbReference type="NCBI Taxonomy" id="2742203"/>
    <lineage>
        <taxon>Bacteria</taxon>
        <taxon>Bacillati</taxon>
        <taxon>Bacillota</taxon>
        <taxon>Bacilli</taxon>
        <taxon>Bacillales</taxon>
        <taxon>Staphylococcaceae</taxon>
        <taxon>Staphylococcus</taxon>
    </lineage>
</organism>